<keyword evidence="3" id="KW-1185">Reference proteome</keyword>
<keyword evidence="1" id="KW-0472">Membrane</keyword>
<sequence>MTIYHSKFSFCRVSPCRFLLGYSSFSVGFSFIFGDFFISVFFVFQYVFSSDFGVFSSLSCQIFGAFFRRVLLVFAKCLAGFFRFDTFFFFF</sequence>
<dbReference type="EMBL" id="QKWP01000806">
    <property type="protein sequence ID" value="RIB14689.1"/>
    <property type="molecule type" value="Genomic_DNA"/>
</dbReference>
<keyword evidence="1" id="KW-0812">Transmembrane</keyword>
<gene>
    <name evidence="2" type="ORF">C2G38_2095180</name>
</gene>
<evidence type="ECO:0000256" key="1">
    <source>
        <dbReference type="SAM" id="Phobius"/>
    </source>
</evidence>
<evidence type="ECO:0000313" key="3">
    <source>
        <dbReference type="Proteomes" id="UP000266673"/>
    </source>
</evidence>
<proteinExistence type="predicted"/>
<keyword evidence="1" id="KW-1133">Transmembrane helix</keyword>
<feature type="transmembrane region" description="Helical" evidence="1">
    <location>
        <begin position="27"/>
        <end position="49"/>
    </location>
</feature>
<dbReference type="AlphaFoldDB" id="A0A397V0Z9"/>
<protein>
    <submittedName>
        <fullName evidence="2">Uncharacterized protein</fullName>
    </submittedName>
</protein>
<evidence type="ECO:0000313" key="2">
    <source>
        <dbReference type="EMBL" id="RIB14689.1"/>
    </source>
</evidence>
<accession>A0A397V0Z9</accession>
<feature type="non-terminal residue" evidence="2">
    <location>
        <position position="91"/>
    </location>
</feature>
<name>A0A397V0Z9_9GLOM</name>
<reference evidence="2 3" key="1">
    <citation type="submission" date="2018-06" db="EMBL/GenBank/DDBJ databases">
        <title>Comparative genomics reveals the genomic features of Rhizophagus irregularis, R. cerebriforme, R. diaphanum and Gigaspora rosea, and their symbiotic lifestyle signature.</title>
        <authorList>
            <person name="Morin E."/>
            <person name="San Clemente H."/>
            <person name="Chen E.C.H."/>
            <person name="De La Providencia I."/>
            <person name="Hainaut M."/>
            <person name="Kuo A."/>
            <person name="Kohler A."/>
            <person name="Murat C."/>
            <person name="Tang N."/>
            <person name="Roy S."/>
            <person name="Loubradou J."/>
            <person name="Henrissat B."/>
            <person name="Grigoriev I.V."/>
            <person name="Corradi N."/>
            <person name="Roux C."/>
            <person name="Martin F.M."/>
        </authorList>
    </citation>
    <scope>NUCLEOTIDE SEQUENCE [LARGE SCALE GENOMIC DNA]</scope>
    <source>
        <strain evidence="2 3">DAOM 194757</strain>
    </source>
</reference>
<dbReference type="Proteomes" id="UP000266673">
    <property type="component" value="Unassembled WGS sequence"/>
</dbReference>
<comment type="caution">
    <text evidence="2">The sequence shown here is derived from an EMBL/GenBank/DDBJ whole genome shotgun (WGS) entry which is preliminary data.</text>
</comment>
<organism evidence="2 3">
    <name type="scientific">Gigaspora rosea</name>
    <dbReference type="NCBI Taxonomy" id="44941"/>
    <lineage>
        <taxon>Eukaryota</taxon>
        <taxon>Fungi</taxon>
        <taxon>Fungi incertae sedis</taxon>
        <taxon>Mucoromycota</taxon>
        <taxon>Glomeromycotina</taxon>
        <taxon>Glomeromycetes</taxon>
        <taxon>Diversisporales</taxon>
        <taxon>Gigasporaceae</taxon>
        <taxon>Gigaspora</taxon>
    </lineage>
</organism>
<feature type="transmembrane region" description="Helical" evidence="1">
    <location>
        <begin position="70"/>
        <end position="90"/>
    </location>
</feature>